<dbReference type="InterPro" id="IPR003785">
    <property type="entry name" value="Creatininase/forma_Hydrolase"/>
</dbReference>
<evidence type="ECO:0000256" key="1">
    <source>
        <dbReference type="ARBA" id="ARBA00001947"/>
    </source>
</evidence>
<keyword evidence="8" id="KW-1185">Reference proteome</keyword>
<protein>
    <submittedName>
        <fullName evidence="7">Creatininase family protein</fullName>
    </submittedName>
</protein>
<evidence type="ECO:0000256" key="5">
    <source>
        <dbReference type="ARBA" id="ARBA00024029"/>
    </source>
</evidence>
<name>A0A7Z2VQJ8_9BACL</name>
<dbReference type="EMBL" id="CP051680">
    <property type="protein sequence ID" value="QJD87358.1"/>
    <property type="molecule type" value="Genomic_DNA"/>
</dbReference>
<dbReference type="SUPFAM" id="SSF102215">
    <property type="entry name" value="Creatininase"/>
    <property type="match status" value="1"/>
</dbReference>
<evidence type="ECO:0000256" key="2">
    <source>
        <dbReference type="ARBA" id="ARBA00022723"/>
    </source>
</evidence>
<keyword evidence="3" id="KW-0378">Hydrolase</keyword>
<keyword evidence="4" id="KW-0862">Zinc</keyword>
<organism evidence="7 8">
    <name type="scientific">Cohnella herbarum</name>
    <dbReference type="NCBI Taxonomy" id="2728023"/>
    <lineage>
        <taxon>Bacteria</taxon>
        <taxon>Bacillati</taxon>
        <taxon>Bacillota</taxon>
        <taxon>Bacilli</taxon>
        <taxon>Bacillales</taxon>
        <taxon>Paenibacillaceae</taxon>
        <taxon>Cohnella</taxon>
    </lineage>
</organism>
<gene>
    <name evidence="7" type="ORF">HH215_32055</name>
</gene>
<sequence>MKPSTGSKTLWSELLPYEFNRRLDECPIVYLPLGLCEPHGQVSAFGLDTLKAEWLCLRTAERVGGVVAPSMGYHIHEAGYHARWLEDEVGEENPRMTGVPPSIFLQLFLYQLRTFVNAGFRKIVVLSGHSGGNQFDLRQVADLFMNRFSAVEVWVRSDPELVEGLYEGDHAGKYEISQLMYIRPELIEMDKATLADLQGSGGRLALGADAGEASPELGKKIMEACLESMVEEATRMKSESHSAAKPDTAASIPRISYEDIEAIWSEASANADKWVTANPWPSQKSVSTLSQWKPYERYEAGR</sequence>
<dbReference type="Pfam" id="PF02633">
    <property type="entry name" value="Creatininase"/>
    <property type="match status" value="1"/>
</dbReference>
<reference evidence="7 8" key="1">
    <citation type="submission" date="2020-04" db="EMBL/GenBank/DDBJ databases">
        <title>Genome sequencing of novel species.</title>
        <authorList>
            <person name="Heo J."/>
            <person name="Kim S.-J."/>
            <person name="Kim J.-S."/>
            <person name="Hong S.-B."/>
            <person name="Kwon S.-W."/>
        </authorList>
    </citation>
    <scope>NUCLEOTIDE SEQUENCE [LARGE SCALE GENOMIC DNA]</scope>
    <source>
        <strain evidence="7 8">MFER-1</strain>
    </source>
</reference>
<dbReference type="KEGG" id="cheb:HH215_32055"/>
<dbReference type="Proteomes" id="UP000502248">
    <property type="component" value="Chromosome"/>
</dbReference>
<dbReference type="GO" id="GO:0016811">
    <property type="term" value="F:hydrolase activity, acting on carbon-nitrogen (but not peptide) bonds, in linear amides"/>
    <property type="evidence" value="ECO:0007669"/>
    <property type="project" value="TreeGrafter"/>
</dbReference>
<accession>A0A7Z2VQJ8</accession>
<comment type="cofactor">
    <cofactor evidence="1">
        <name>Zn(2+)</name>
        <dbReference type="ChEBI" id="CHEBI:29105"/>
    </cofactor>
</comment>
<dbReference type="GO" id="GO:0046872">
    <property type="term" value="F:metal ion binding"/>
    <property type="evidence" value="ECO:0007669"/>
    <property type="project" value="UniProtKB-KW"/>
</dbReference>
<evidence type="ECO:0000313" key="8">
    <source>
        <dbReference type="Proteomes" id="UP000502248"/>
    </source>
</evidence>
<dbReference type="PANTHER" id="PTHR35005">
    <property type="entry name" value="3-DEHYDRO-SCYLLO-INOSOSE HYDROLASE"/>
    <property type="match status" value="1"/>
</dbReference>
<keyword evidence="2" id="KW-0479">Metal-binding</keyword>
<evidence type="ECO:0000256" key="4">
    <source>
        <dbReference type="ARBA" id="ARBA00022833"/>
    </source>
</evidence>
<evidence type="ECO:0000256" key="6">
    <source>
        <dbReference type="SAM" id="MobiDB-lite"/>
    </source>
</evidence>
<dbReference type="PANTHER" id="PTHR35005:SF1">
    <property type="entry name" value="2-AMINO-5-FORMYLAMINO-6-RIBOSYLAMINOPYRIMIDIN-4(3H)-ONE 5'-MONOPHOSPHATE DEFORMYLASE"/>
    <property type="match status" value="1"/>
</dbReference>
<evidence type="ECO:0000256" key="3">
    <source>
        <dbReference type="ARBA" id="ARBA00022801"/>
    </source>
</evidence>
<feature type="compositionally biased region" description="Polar residues" evidence="6">
    <location>
        <begin position="279"/>
        <end position="291"/>
    </location>
</feature>
<dbReference type="AlphaFoldDB" id="A0A7Z2VQJ8"/>
<feature type="region of interest" description="Disordered" evidence="6">
    <location>
        <begin position="277"/>
        <end position="302"/>
    </location>
</feature>
<dbReference type="RefSeq" id="WP_169283602.1">
    <property type="nucleotide sequence ID" value="NZ_CP051680.1"/>
</dbReference>
<proteinExistence type="inferred from homology"/>
<comment type="similarity">
    <text evidence="5">Belongs to the creatininase superfamily.</text>
</comment>
<dbReference type="GO" id="GO:0009231">
    <property type="term" value="P:riboflavin biosynthetic process"/>
    <property type="evidence" value="ECO:0007669"/>
    <property type="project" value="TreeGrafter"/>
</dbReference>
<dbReference type="InterPro" id="IPR024087">
    <property type="entry name" value="Creatininase-like_sf"/>
</dbReference>
<dbReference type="Gene3D" id="3.40.50.10310">
    <property type="entry name" value="Creatininase"/>
    <property type="match status" value="1"/>
</dbReference>
<evidence type="ECO:0000313" key="7">
    <source>
        <dbReference type="EMBL" id="QJD87358.1"/>
    </source>
</evidence>